<comment type="subcellular location">
    <subcellularLocation>
        <location evidence="1">Golgi apparatus membrane</location>
        <topology evidence="1">Peripheral membrane protein</topology>
    </subcellularLocation>
</comment>
<dbReference type="GO" id="GO:0017119">
    <property type="term" value="C:Golgi transport complex"/>
    <property type="evidence" value="ECO:0007669"/>
    <property type="project" value="InterPro"/>
</dbReference>
<organism evidence="8 9">
    <name type="scientific">Artemisia annua</name>
    <name type="common">Sweet wormwood</name>
    <dbReference type="NCBI Taxonomy" id="35608"/>
    <lineage>
        <taxon>Eukaryota</taxon>
        <taxon>Viridiplantae</taxon>
        <taxon>Streptophyta</taxon>
        <taxon>Embryophyta</taxon>
        <taxon>Tracheophyta</taxon>
        <taxon>Spermatophyta</taxon>
        <taxon>Magnoliopsida</taxon>
        <taxon>eudicotyledons</taxon>
        <taxon>Gunneridae</taxon>
        <taxon>Pentapetalae</taxon>
        <taxon>asterids</taxon>
        <taxon>campanulids</taxon>
        <taxon>Asterales</taxon>
        <taxon>Asteraceae</taxon>
        <taxon>Asteroideae</taxon>
        <taxon>Anthemideae</taxon>
        <taxon>Artemisiinae</taxon>
        <taxon>Artemisia</taxon>
    </lineage>
</organism>
<dbReference type="Pfam" id="PF00069">
    <property type="entry name" value="Pkinase"/>
    <property type="match status" value="1"/>
</dbReference>
<keyword evidence="4 6" id="KW-0472">Membrane</keyword>
<dbReference type="Gene3D" id="1.10.510.10">
    <property type="entry name" value="Transferase(Phosphotransferase) domain 1"/>
    <property type="match status" value="1"/>
</dbReference>
<comment type="caution">
    <text evidence="8">The sequence shown here is derived from an EMBL/GenBank/DDBJ whole genome shotgun (WGS) entry which is preliminary data.</text>
</comment>
<dbReference type="Proteomes" id="UP000245207">
    <property type="component" value="Unassembled WGS sequence"/>
</dbReference>
<dbReference type="InterPro" id="IPR000719">
    <property type="entry name" value="Prot_kinase_dom"/>
</dbReference>
<dbReference type="OrthoDB" id="18786at2759"/>
<dbReference type="GO" id="GO:0005524">
    <property type="term" value="F:ATP binding"/>
    <property type="evidence" value="ECO:0007669"/>
    <property type="project" value="UniProtKB-UniRule"/>
</dbReference>
<keyword evidence="5" id="KW-0547">Nucleotide-binding</keyword>
<accession>A0A2U1MCW3</accession>
<dbReference type="PROSITE" id="PS50011">
    <property type="entry name" value="PROTEIN_KINASE_DOM"/>
    <property type="match status" value="1"/>
</dbReference>
<feature type="domain" description="Protein kinase" evidence="7">
    <location>
        <begin position="750"/>
        <end position="1068"/>
    </location>
</feature>
<dbReference type="InterPro" id="IPR011009">
    <property type="entry name" value="Kinase-like_dom_sf"/>
</dbReference>
<sequence length="1069" mass="118449">MASDPIFSKFLSPDFNSTSFSSEALASGTAAARAEKIQDGIQILEKQLRSEVMTRHTHLLHSLSSVTDAESSLSSIRTNVATLQNLIRRVRSEISDPTRQIKLKTTQLSNLHLTVDLIQSTVRLLRLTKKLFSMANENETTLDVTKCAQLYTEIISLVNENDLSGVVAVDEEMKMVVEVGERLRFEGMKVLERGLEGFNQAEVGKGLQVFYNLGELRSTVDGLVSKYKSVGVKSVGVALDMKAISAGGGGFGGPGGIQRSGTPQIGVGGRRRRRCGRGWVFRVLSKKRDPFTHVLLLDEVMQEMSGKAKQLARRGVCSEGKKWRRGKIWKEAKIARHNLDGDPILTARVWDAIVKSFANHMKSTFTASSFVKEVFTVGYPKLFSVIENLLERISRDTDVKGVLPAITVEGRHQMVAAIEVFQTAFLGLCLSRLSDLVNSVFSMSNRGSVPSKEHISRIISRIQEEIEAVQLDARLTLLVLHEISKVLVLLAERAEYQISTGPEARQISGPATPAQVKNFTLCQHLQDIHGSVSAMTQGLPTTDKFLSSLKTIYQVACDSVTSLFQSMLECLESCILQIHNQNFSPIGSDSAMDNNSSPYMEELQRHISHFRKEFLSKLLPSSAKVISIGTETICTRLVRSMASRVLMLFIRHASLVRPLSESGKLRMARDMAELELAVGQNLFPVEQLGAPYRALRALRPIIFLETSQLGASPLLQDLPPSVILHHLYSRGPDELQSPMQRNKLTPKQYSLWLDEHGEDQIWRGIKATLDDYAVQVRARGDKEFSPVYPLMFLGHKYLAQAPCCAVVTCVAVFHKLWQTTDTCESKGIPVSTPGKSKKNIGKIAGMAIGICLGTLLLLGLTYIVVICVTGRQVIDPEIEEGFNGDDSSKKIDEMESKIVLKSTNSFDQANIIGCGGFGLVFKATLPDNQNVAIKRLSGDCGQVDREFQADLVGTLGYIPPEYGQASVASYKGDVYSFGVVLLELLTGKRPMDMCKPKRSRDLISWVKQMKMEKKETEVIDSFIFNKEQSSEMLLVLEIAYVCLNESPKLRPSTRELLSWLDKVGFETLC</sequence>
<dbReference type="SUPFAM" id="SSF56112">
    <property type="entry name" value="Protein kinase-like (PK-like)"/>
    <property type="match status" value="1"/>
</dbReference>
<dbReference type="SMART" id="SM00220">
    <property type="entry name" value="S_TKc"/>
    <property type="match status" value="1"/>
</dbReference>
<keyword evidence="6" id="KW-1133">Transmembrane helix</keyword>
<dbReference type="PANTHER" id="PTHR13228:SF3">
    <property type="entry name" value="CONSERVED OLIGOMERIC GOLGI COMPLEX SUBUNIT 5"/>
    <property type="match status" value="1"/>
</dbReference>
<reference evidence="8 9" key="1">
    <citation type="journal article" date="2018" name="Mol. Plant">
        <title>The genome of Artemisia annua provides insight into the evolution of Asteraceae family and artemisinin biosynthesis.</title>
        <authorList>
            <person name="Shen Q."/>
            <person name="Zhang L."/>
            <person name="Liao Z."/>
            <person name="Wang S."/>
            <person name="Yan T."/>
            <person name="Shi P."/>
            <person name="Liu M."/>
            <person name="Fu X."/>
            <person name="Pan Q."/>
            <person name="Wang Y."/>
            <person name="Lv Z."/>
            <person name="Lu X."/>
            <person name="Zhang F."/>
            <person name="Jiang W."/>
            <person name="Ma Y."/>
            <person name="Chen M."/>
            <person name="Hao X."/>
            <person name="Li L."/>
            <person name="Tang Y."/>
            <person name="Lv G."/>
            <person name="Zhou Y."/>
            <person name="Sun X."/>
            <person name="Brodelius P.E."/>
            <person name="Rose J.K.C."/>
            <person name="Tang K."/>
        </authorList>
    </citation>
    <scope>NUCLEOTIDE SEQUENCE [LARGE SCALE GENOMIC DNA]</scope>
    <source>
        <strain evidence="9">cv. Huhao1</strain>
        <tissue evidence="8">Leaf</tissue>
    </source>
</reference>
<evidence type="ECO:0000259" key="7">
    <source>
        <dbReference type="PROSITE" id="PS50011"/>
    </source>
</evidence>
<dbReference type="InterPro" id="IPR049176">
    <property type="entry name" value="COG5_N"/>
</dbReference>
<protein>
    <recommendedName>
        <fullName evidence="2">Conserved oligomeric Golgi complex subunit 5</fullName>
    </recommendedName>
</protein>
<evidence type="ECO:0000256" key="3">
    <source>
        <dbReference type="ARBA" id="ARBA00023034"/>
    </source>
</evidence>
<evidence type="ECO:0000256" key="6">
    <source>
        <dbReference type="SAM" id="Phobius"/>
    </source>
</evidence>
<dbReference type="GO" id="GO:0006891">
    <property type="term" value="P:intra-Golgi vesicle-mediated transport"/>
    <property type="evidence" value="ECO:0007669"/>
    <property type="project" value="InterPro"/>
</dbReference>
<evidence type="ECO:0000256" key="5">
    <source>
        <dbReference type="PROSITE-ProRule" id="PRU10141"/>
    </source>
</evidence>
<dbReference type="GO" id="GO:0000139">
    <property type="term" value="C:Golgi membrane"/>
    <property type="evidence" value="ECO:0007669"/>
    <property type="project" value="UniProtKB-SubCell"/>
</dbReference>
<keyword evidence="9" id="KW-1185">Reference proteome</keyword>
<dbReference type="InterPro" id="IPR019465">
    <property type="entry name" value="Cog5"/>
</dbReference>
<evidence type="ECO:0000256" key="4">
    <source>
        <dbReference type="ARBA" id="ARBA00023136"/>
    </source>
</evidence>
<evidence type="ECO:0000313" key="8">
    <source>
        <dbReference type="EMBL" id="PWA59022.1"/>
    </source>
</evidence>
<dbReference type="InterPro" id="IPR017441">
    <property type="entry name" value="Protein_kinase_ATP_BS"/>
</dbReference>
<keyword evidence="3" id="KW-0333">Golgi apparatus</keyword>
<dbReference type="Pfam" id="PF20649">
    <property type="entry name" value="COG5_C"/>
    <property type="match status" value="2"/>
</dbReference>
<dbReference type="EMBL" id="PKPP01005741">
    <property type="protein sequence ID" value="PWA59022.1"/>
    <property type="molecule type" value="Genomic_DNA"/>
</dbReference>
<keyword evidence="6" id="KW-0812">Transmembrane</keyword>
<feature type="binding site" evidence="5">
    <location>
        <position position="934"/>
    </location>
    <ligand>
        <name>ATP</name>
        <dbReference type="ChEBI" id="CHEBI:30616"/>
    </ligand>
</feature>
<dbReference type="PANTHER" id="PTHR13228">
    <property type="entry name" value="CONSERVED OLIGOMERIC GOLGI COMPLEX COMPONENT 5"/>
    <property type="match status" value="1"/>
</dbReference>
<keyword evidence="5" id="KW-0067">ATP-binding</keyword>
<dbReference type="AlphaFoldDB" id="A0A2U1MCW3"/>
<evidence type="ECO:0000256" key="2">
    <source>
        <dbReference type="ARBA" id="ARBA00020974"/>
    </source>
</evidence>
<proteinExistence type="predicted"/>
<feature type="transmembrane region" description="Helical" evidence="6">
    <location>
        <begin position="843"/>
        <end position="865"/>
    </location>
</feature>
<dbReference type="PROSITE" id="PS00107">
    <property type="entry name" value="PROTEIN_KINASE_ATP"/>
    <property type="match status" value="1"/>
</dbReference>
<dbReference type="Pfam" id="PF10392">
    <property type="entry name" value="COG5_N"/>
    <property type="match status" value="1"/>
</dbReference>
<dbReference type="STRING" id="35608.A0A2U1MCW3"/>
<dbReference type="GO" id="GO:0004672">
    <property type="term" value="F:protein kinase activity"/>
    <property type="evidence" value="ECO:0007669"/>
    <property type="project" value="InterPro"/>
</dbReference>
<evidence type="ECO:0000313" key="9">
    <source>
        <dbReference type="Proteomes" id="UP000245207"/>
    </source>
</evidence>
<name>A0A2U1MCW3_ARTAN</name>
<evidence type="ECO:0000256" key="1">
    <source>
        <dbReference type="ARBA" id="ARBA00004395"/>
    </source>
</evidence>
<dbReference type="InterPro" id="IPR048485">
    <property type="entry name" value="COG5_helical"/>
</dbReference>
<gene>
    <name evidence="8" type="ORF">CTI12_AA395400</name>
</gene>